<dbReference type="AlphaFoldDB" id="A0A7D9D0G8"/>
<reference evidence="8" key="3">
    <citation type="journal article" name="BMC Genomics">
        <title>New genome assemblies reveal patterns of domestication and adaptation across Brettanomyces (Dekkera) species.</title>
        <authorList>
            <person name="Roach M.J."/>
            <person name="Borneman A.R."/>
        </authorList>
    </citation>
    <scope>NUCLEOTIDE SEQUENCE</scope>
    <source>
        <strain evidence="8">UCD 2041</strain>
    </source>
</reference>
<dbReference type="InterPro" id="IPR020846">
    <property type="entry name" value="MFS_dom"/>
</dbReference>
<keyword evidence="3 6" id="KW-0812">Transmembrane</keyword>
<feature type="transmembrane region" description="Helical" evidence="6">
    <location>
        <begin position="528"/>
        <end position="546"/>
    </location>
</feature>
<accession>A0A7D9D0G8</accession>
<dbReference type="InterPro" id="IPR036259">
    <property type="entry name" value="MFS_trans_sf"/>
</dbReference>
<protein>
    <submittedName>
        <fullName evidence="9">DEBR0S8_00254g1_1</fullName>
    </submittedName>
</protein>
<dbReference type="InterPro" id="IPR011701">
    <property type="entry name" value="MFS"/>
</dbReference>
<dbReference type="GeneID" id="64573472"/>
<comment type="subcellular location">
    <subcellularLocation>
        <location evidence="1">Membrane</location>
        <topology evidence="1">Multi-pass membrane protein</topology>
    </subcellularLocation>
</comment>
<evidence type="ECO:0000259" key="7">
    <source>
        <dbReference type="PROSITE" id="PS50850"/>
    </source>
</evidence>
<reference evidence="9 10" key="1">
    <citation type="submission" date="2019-07" db="EMBL/GenBank/DDBJ databases">
        <authorList>
            <person name="Friedrich A."/>
            <person name="Schacherer J."/>
        </authorList>
    </citation>
    <scope>NUCLEOTIDE SEQUENCE [LARGE SCALE GENOMIC DNA]</scope>
</reference>
<keyword evidence="5 6" id="KW-0472">Membrane</keyword>
<gene>
    <name evidence="8" type="ORF">BRETT_001547</name>
    <name evidence="9" type="ORF">DEBR0S8_00254G</name>
</gene>
<evidence type="ECO:0000313" key="9">
    <source>
        <dbReference type="EMBL" id="VUG20375.1"/>
    </source>
</evidence>
<dbReference type="RefSeq" id="XP_041134597.1">
    <property type="nucleotide sequence ID" value="XM_041280095.1"/>
</dbReference>
<evidence type="ECO:0000256" key="1">
    <source>
        <dbReference type="ARBA" id="ARBA00004141"/>
    </source>
</evidence>
<dbReference type="EMBL" id="CABFWN010000008">
    <property type="protein sequence ID" value="VUG20375.1"/>
    <property type="molecule type" value="Genomic_DNA"/>
</dbReference>
<feature type="transmembrane region" description="Helical" evidence="6">
    <location>
        <begin position="358"/>
        <end position="379"/>
    </location>
</feature>
<dbReference type="Gene3D" id="1.20.1720.10">
    <property type="entry name" value="Multidrug resistance protein D"/>
    <property type="match status" value="1"/>
</dbReference>
<feature type="transmembrane region" description="Helical" evidence="6">
    <location>
        <begin position="186"/>
        <end position="212"/>
    </location>
</feature>
<feature type="transmembrane region" description="Helical" evidence="6">
    <location>
        <begin position="321"/>
        <end position="346"/>
    </location>
</feature>
<dbReference type="PANTHER" id="PTHR23501:SF198">
    <property type="entry name" value="AZOLE RESISTANCE PROTEIN 1-RELATED"/>
    <property type="match status" value="1"/>
</dbReference>
<feature type="domain" description="Major facilitator superfamily (MFS) profile" evidence="7">
    <location>
        <begin position="63"/>
        <end position="551"/>
    </location>
</feature>
<dbReference type="SUPFAM" id="SSF103473">
    <property type="entry name" value="MFS general substrate transporter"/>
    <property type="match status" value="1"/>
</dbReference>
<feature type="transmembrane region" description="Helical" evidence="6">
    <location>
        <begin position="60"/>
        <end position="86"/>
    </location>
</feature>
<dbReference type="KEGG" id="bbrx:BRETT_001547"/>
<sequence>METSDTNSALDEASFKKEIVDVNSDFNKHKDGYKIQSQFRESDAGDGTVREDHILTGSKFYFCVISLVLCMFLVALDQMITAAVLTNISNHFHEFNKMTWITAAFLMPMGCFAQVWGRLSINFGRKWTMVSGIILFEIGSLISGISTSMNMFIGGRAIQGVGGSCVQGLTMIIATEITTIDKKPILFGVLSLTFVVASVLGPIIGGIFGTYVTWRWCFYINLCCGGIIFPFFLFSYKTKPPKGTFVDHIKTIDFLDNILMIVSLVLILIAISFGQTDSWNSAKVICCFSIGGVTLAGFLLYNFKFSKYPVIPKDVIMKPTIIISFIGFTMNYSCLLVVMQFLSIYFENIAGHNSFHTGLSLIPAAVACSGAGLASGIFIQKVRHIKEICVIAVIIQPVSVGLMQLFKIKENIGYTIGFQALLGIATGLNFQGPLLSALLNAPKTPGSSILTTALFNFGRSTGAALFSEIAGAIYTETLRSNIKKIAPLIQEKTQNIDSIILNTSLLSKLGKHDRDLIKEQMLKAIRNVFWLSLAIALSSLVVTVAMSNKKIPKKNEVDA</sequence>
<name>A0A7D9D0G8_DEKBR</name>
<feature type="transmembrane region" description="Helical" evidence="6">
    <location>
        <begin position="281"/>
        <end position="301"/>
    </location>
</feature>
<dbReference type="GO" id="GO:0005886">
    <property type="term" value="C:plasma membrane"/>
    <property type="evidence" value="ECO:0007669"/>
    <property type="project" value="TreeGrafter"/>
</dbReference>
<evidence type="ECO:0000256" key="5">
    <source>
        <dbReference type="ARBA" id="ARBA00023136"/>
    </source>
</evidence>
<dbReference type="PRINTS" id="PR01036">
    <property type="entry name" value="TCRTETB"/>
</dbReference>
<dbReference type="Gene3D" id="1.20.1250.20">
    <property type="entry name" value="MFS general substrate transporter like domains"/>
    <property type="match status" value="1"/>
</dbReference>
<reference evidence="8" key="2">
    <citation type="submission" date="2020-10" db="EMBL/GenBank/DDBJ databases">
        <authorList>
            <person name="Palmer J.M."/>
        </authorList>
    </citation>
    <scope>NUCLEOTIDE SEQUENCE</scope>
    <source>
        <strain evidence="8">UCD 2041</strain>
    </source>
</reference>
<dbReference type="OrthoDB" id="10021397at2759"/>
<feature type="transmembrane region" description="Helical" evidence="6">
    <location>
        <begin position="218"/>
        <end position="236"/>
    </location>
</feature>
<feature type="transmembrane region" description="Helical" evidence="6">
    <location>
        <begin position="127"/>
        <end position="145"/>
    </location>
</feature>
<evidence type="ECO:0000313" key="10">
    <source>
        <dbReference type="Proteomes" id="UP000478008"/>
    </source>
</evidence>
<proteinExistence type="inferred from homology"/>
<dbReference type="Pfam" id="PF07690">
    <property type="entry name" value="MFS_1"/>
    <property type="match status" value="1"/>
</dbReference>
<dbReference type="Proteomes" id="UP000663131">
    <property type="component" value="Chromosome 1"/>
</dbReference>
<evidence type="ECO:0000256" key="4">
    <source>
        <dbReference type="ARBA" id="ARBA00022989"/>
    </source>
</evidence>
<dbReference type="PANTHER" id="PTHR23501">
    <property type="entry name" value="MAJOR FACILITATOR SUPERFAMILY"/>
    <property type="match status" value="1"/>
</dbReference>
<feature type="transmembrane region" description="Helical" evidence="6">
    <location>
        <begin position="98"/>
        <end position="115"/>
    </location>
</feature>
<evidence type="ECO:0000256" key="6">
    <source>
        <dbReference type="SAM" id="Phobius"/>
    </source>
</evidence>
<dbReference type="PROSITE" id="PS50850">
    <property type="entry name" value="MFS"/>
    <property type="match status" value="1"/>
</dbReference>
<evidence type="ECO:0000256" key="2">
    <source>
        <dbReference type="ARBA" id="ARBA00008335"/>
    </source>
</evidence>
<dbReference type="OMA" id="CYYINLP"/>
<organism evidence="9 10">
    <name type="scientific">Dekkera bruxellensis</name>
    <name type="common">Brettanomyces custersii</name>
    <dbReference type="NCBI Taxonomy" id="5007"/>
    <lineage>
        <taxon>Eukaryota</taxon>
        <taxon>Fungi</taxon>
        <taxon>Dikarya</taxon>
        <taxon>Ascomycota</taxon>
        <taxon>Saccharomycotina</taxon>
        <taxon>Pichiomycetes</taxon>
        <taxon>Pichiales</taxon>
        <taxon>Pichiaceae</taxon>
        <taxon>Brettanomyces</taxon>
    </lineage>
</organism>
<feature type="transmembrane region" description="Helical" evidence="6">
    <location>
        <begin position="257"/>
        <end position="275"/>
    </location>
</feature>
<evidence type="ECO:0000256" key="3">
    <source>
        <dbReference type="ARBA" id="ARBA00022692"/>
    </source>
</evidence>
<dbReference type="GO" id="GO:0022857">
    <property type="term" value="F:transmembrane transporter activity"/>
    <property type="evidence" value="ECO:0007669"/>
    <property type="project" value="InterPro"/>
</dbReference>
<evidence type="ECO:0000313" key="8">
    <source>
        <dbReference type="EMBL" id="QOU18102.1"/>
    </source>
</evidence>
<comment type="similarity">
    <text evidence="2">Belongs to the major facilitator superfamily.</text>
</comment>
<keyword evidence="4 6" id="KW-1133">Transmembrane helix</keyword>
<dbReference type="Proteomes" id="UP000478008">
    <property type="component" value="Unassembled WGS sequence"/>
</dbReference>
<dbReference type="EMBL" id="CP063129">
    <property type="protein sequence ID" value="QOU18102.1"/>
    <property type="molecule type" value="Genomic_DNA"/>
</dbReference>
<feature type="transmembrane region" description="Helical" evidence="6">
    <location>
        <begin position="157"/>
        <end position="174"/>
    </location>
</feature>
<keyword evidence="10" id="KW-1185">Reference proteome</keyword>